<sequence>MQLWGIVSCVGFLLTGSSAQGMESTMAECDSLEAEAAALVAEDFLNAQHTHGYKYTLNRIESNKVIVKPEYENVYLMELEFLETICHVLDPTPASLCPVRQKNSTAVEADCDFAVTTTNVTVVAFKCKTETEIDEDCLGCPQLLPLNDTDGLQLIESSLDYFNKNNTLNATFALFEIGRMASQVVSGAPKYFAEFAIIETNCTSTDEDFCIPRNHTVAMHGLCLAEGSAGLNDVDCKIFDLAQSIEPSSNSTVHRVQPLLHAHTFGPQHNPSIHDLRHHKPTALHDPAASGLISAESTESAEQGTELPKVALLVKREVSDSEGSGAEEKAPIIAPIVLSCPGKKKHF</sequence>
<keyword evidence="10" id="KW-1185">Reference proteome</keyword>
<comment type="subcellular location">
    <subcellularLocation>
        <location evidence="1">Secreted</location>
    </subcellularLocation>
</comment>
<evidence type="ECO:0000256" key="2">
    <source>
        <dbReference type="ARBA" id="ARBA00022525"/>
    </source>
</evidence>
<dbReference type="FunFam" id="3.10.450.10:FF:000002">
    <property type="entry name" value="Kininogen 1"/>
    <property type="match status" value="1"/>
</dbReference>
<dbReference type="PROSITE" id="PS51529">
    <property type="entry name" value="CYSTATIN_FETUIN_A"/>
    <property type="match status" value="2"/>
</dbReference>
<dbReference type="SUPFAM" id="SSF54403">
    <property type="entry name" value="Cystatin/monellin"/>
    <property type="match status" value="2"/>
</dbReference>
<dbReference type="InterPro" id="IPR025760">
    <property type="entry name" value="Cystatin_Fetuin_A"/>
</dbReference>
<evidence type="ECO:0000256" key="3">
    <source>
        <dbReference type="ARBA" id="ARBA00022729"/>
    </source>
</evidence>
<keyword evidence="5" id="KW-1015">Disulfide bond</keyword>
<dbReference type="Proteomes" id="UP000316079">
    <property type="component" value="Unassembled WGS sequence"/>
</dbReference>
<dbReference type="PANTHER" id="PTHR13814:SF6">
    <property type="entry name" value="ALPHA-2-HS-GLYCOPROTEIN"/>
    <property type="match status" value="1"/>
</dbReference>
<accession>A0A553ML91</accession>
<dbReference type="SMART" id="SM00043">
    <property type="entry name" value="CY"/>
    <property type="match status" value="2"/>
</dbReference>
<evidence type="ECO:0000256" key="4">
    <source>
        <dbReference type="ARBA" id="ARBA00022737"/>
    </source>
</evidence>
<keyword evidence="6" id="KW-0325">Glycoprotein</keyword>
<dbReference type="PANTHER" id="PTHR13814">
    <property type="entry name" value="FETUIN"/>
    <property type="match status" value="1"/>
</dbReference>
<evidence type="ECO:0000259" key="8">
    <source>
        <dbReference type="PROSITE" id="PS51529"/>
    </source>
</evidence>
<organism evidence="9 10">
    <name type="scientific">Danionella cerebrum</name>
    <dbReference type="NCBI Taxonomy" id="2873325"/>
    <lineage>
        <taxon>Eukaryota</taxon>
        <taxon>Metazoa</taxon>
        <taxon>Chordata</taxon>
        <taxon>Craniata</taxon>
        <taxon>Vertebrata</taxon>
        <taxon>Euteleostomi</taxon>
        <taxon>Actinopterygii</taxon>
        <taxon>Neopterygii</taxon>
        <taxon>Teleostei</taxon>
        <taxon>Ostariophysi</taxon>
        <taxon>Cypriniformes</taxon>
        <taxon>Danionidae</taxon>
        <taxon>Danioninae</taxon>
        <taxon>Danionella</taxon>
    </lineage>
</organism>
<dbReference type="GO" id="GO:0072562">
    <property type="term" value="C:blood microparticle"/>
    <property type="evidence" value="ECO:0007669"/>
    <property type="project" value="TreeGrafter"/>
</dbReference>
<dbReference type="OrthoDB" id="8780871at2759"/>
<dbReference type="EMBL" id="SRMA01027394">
    <property type="protein sequence ID" value="TRY53950.1"/>
    <property type="molecule type" value="Genomic_DNA"/>
</dbReference>
<feature type="domain" description="Cystatin fetuin-A-type" evidence="8">
    <location>
        <begin position="135"/>
        <end position="259"/>
    </location>
</feature>
<proteinExistence type="predicted"/>
<dbReference type="InterPro" id="IPR046350">
    <property type="entry name" value="Cystatin_sf"/>
</dbReference>
<evidence type="ECO:0000313" key="9">
    <source>
        <dbReference type="EMBL" id="TRY53950.1"/>
    </source>
</evidence>
<dbReference type="GO" id="GO:0004869">
    <property type="term" value="F:cysteine-type endopeptidase inhibitor activity"/>
    <property type="evidence" value="ECO:0007669"/>
    <property type="project" value="InterPro"/>
</dbReference>
<dbReference type="CDD" id="cd00042">
    <property type="entry name" value="CY"/>
    <property type="match status" value="1"/>
</dbReference>
<dbReference type="InterPro" id="IPR050735">
    <property type="entry name" value="Kininogen_Fetuin_HRG"/>
</dbReference>
<dbReference type="STRING" id="623744.A0A553ML91"/>
<evidence type="ECO:0000256" key="6">
    <source>
        <dbReference type="ARBA" id="ARBA00023180"/>
    </source>
</evidence>
<evidence type="ECO:0000256" key="7">
    <source>
        <dbReference type="SAM" id="SignalP"/>
    </source>
</evidence>
<feature type="signal peptide" evidence="7">
    <location>
        <begin position="1"/>
        <end position="19"/>
    </location>
</feature>
<evidence type="ECO:0000313" key="10">
    <source>
        <dbReference type="Proteomes" id="UP000316079"/>
    </source>
</evidence>
<comment type="caution">
    <text evidence="9">The sequence shown here is derived from an EMBL/GenBank/DDBJ whole genome shotgun (WGS) entry which is preliminary data.</text>
</comment>
<evidence type="ECO:0000256" key="5">
    <source>
        <dbReference type="ARBA" id="ARBA00023157"/>
    </source>
</evidence>
<keyword evidence="4" id="KW-0677">Repeat</keyword>
<dbReference type="AlphaFoldDB" id="A0A553ML91"/>
<evidence type="ECO:0000256" key="1">
    <source>
        <dbReference type="ARBA" id="ARBA00004613"/>
    </source>
</evidence>
<keyword evidence="3 7" id="KW-0732">Signal</keyword>
<dbReference type="Pfam" id="PF00031">
    <property type="entry name" value="Cystatin"/>
    <property type="match status" value="1"/>
</dbReference>
<dbReference type="InterPro" id="IPR000010">
    <property type="entry name" value="Cystatin_dom"/>
</dbReference>
<gene>
    <name evidence="9" type="ORF">DNTS_029798</name>
</gene>
<feature type="chain" id="PRO_5022212678" description="Cystatin fetuin-A-type domain-containing protein" evidence="7">
    <location>
        <begin position="20"/>
        <end position="347"/>
    </location>
</feature>
<protein>
    <recommendedName>
        <fullName evidence="8">Cystatin fetuin-A-type domain-containing protein</fullName>
    </recommendedName>
</protein>
<reference evidence="9 10" key="1">
    <citation type="journal article" date="2019" name="Sci. Data">
        <title>Hybrid genome assembly and annotation of Danionella translucida.</title>
        <authorList>
            <person name="Kadobianskyi M."/>
            <person name="Schulze L."/>
            <person name="Schuelke M."/>
            <person name="Judkewitz B."/>
        </authorList>
    </citation>
    <scope>NUCLEOTIDE SEQUENCE [LARGE SCALE GENOMIC DNA]</scope>
    <source>
        <strain evidence="9 10">Bolton</strain>
    </source>
</reference>
<dbReference type="GO" id="GO:0031012">
    <property type="term" value="C:extracellular matrix"/>
    <property type="evidence" value="ECO:0007669"/>
    <property type="project" value="TreeGrafter"/>
</dbReference>
<feature type="domain" description="Cystatin fetuin-A-type" evidence="8">
    <location>
        <begin position="7"/>
        <end position="130"/>
    </location>
</feature>
<dbReference type="Gene3D" id="3.10.450.10">
    <property type="match status" value="2"/>
</dbReference>
<keyword evidence="2" id="KW-0964">Secreted</keyword>
<name>A0A553ML91_9TELE</name>